<feature type="domain" description="Ketoreductase" evidence="2">
    <location>
        <begin position="2"/>
        <end position="184"/>
    </location>
</feature>
<dbReference type="EMBL" id="CAEZSP010000077">
    <property type="protein sequence ID" value="CAB4550064.1"/>
    <property type="molecule type" value="Genomic_DNA"/>
</dbReference>
<dbReference type="InterPro" id="IPR002347">
    <property type="entry name" value="SDR_fam"/>
</dbReference>
<dbReference type="SUPFAM" id="SSF51735">
    <property type="entry name" value="NAD(P)-binding Rossmann-fold domains"/>
    <property type="match status" value="1"/>
</dbReference>
<proteinExistence type="inferred from homology"/>
<dbReference type="CDD" id="cd05233">
    <property type="entry name" value="SDR_c"/>
    <property type="match status" value="1"/>
</dbReference>
<dbReference type="PROSITE" id="PS00061">
    <property type="entry name" value="ADH_SHORT"/>
    <property type="match status" value="1"/>
</dbReference>
<name>A0A6J6CFH4_9ZZZZ</name>
<reference evidence="3" key="1">
    <citation type="submission" date="2020-05" db="EMBL/GenBank/DDBJ databases">
        <authorList>
            <person name="Chiriac C."/>
            <person name="Salcher M."/>
            <person name="Ghai R."/>
            <person name="Kavagutti S V."/>
        </authorList>
    </citation>
    <scope>NUCLEOTIDE SEQUENCE</scope>
</reference>
<dbReference type="PRINTS" id="PR00081">
    <property type="entry name" value="GDHRDH"/>
</dbReference>
<evidence type="ECO:0000256" key="1">
    <source>
        <dbReference type="ARBA" id="ARBA00006484"/>
    </source>
</evidence>
<sequence length="259" mass="27859">MALALVTGASRGLGREIALALAENDHHVLAISRSATAESHPNIRAMACDISDSDAVANLHKVVEAEEGAVQILVNAAGVFGPIALIKDSDPKQWLETIMIDAVSAYYTSRIFLPGMIDKKWGRIVNLSSAASLHPPGKFNSAYATAKVALNQLTRHLAAEISGSGVTANVIHPGDVRTEMWGDIKDKSVELGADGDDYRAWVQWVDETGGDPPQKAADLVLKLISEESASVNGRFCWIEDPLQAPIESWDAPKESRPWV</sequence>
<gene>
    <name evidence="3" type="ORF">UFOPK1440_01076</name>
</gene>
<dbReference type="PRINTS" id="PR00080">
    <property type="entry name" value="SDRFAMILY"/>
</dbReference>
<accession>A0A6J6CFH4</accession>
<evidence type="ECO:0000259" key="2">
    <source>
        <dbReference type="SMART" id="SM00822"/>
    </source>
</evidence>
<protein>
    <submittedName>
        <fullName evidence="3">Unannotated protein</fullName>
    </submittedName>
</protein>
<organism evidence="3">
    <name type="scientific">freshwater metagenome</name>
    <dbReference type="NCBI Taxonomy" id="449393"/>
    <lineage>
        <taxon>unclassified sequences</taxon>
        <taxon>metagenomes</taxon>
        <taxon>ecological metagenomes</taxon>
    </lineage>
</organism>
<dbReference type="InterPro" id="IPR036291">
    <property type="entry name" value="NAD(P)-bd_dom_sf"/>
</dbReference>
<dbReference type="InterPro" id="IPR020904">
    <property type="entry name" value="Sc_DH/Rdtase_CS"/>
</dbReference>
<dbReference type="InterPro" id="IPR050259">
    <property type="entry name" value="SDR"/>
</dbReference>
<comment type="similarity">
    <text evidence="1">Belongs to the short-chain dehydrogenases/reductases (SDR) family.</text>
</comment>
<evidence type="ECO:0000313" key="3">
    <source>
        <dbReference type="EMBL" id="CAB4550064.1"/>
    </source>
</evidence>
<dbReference type="Gene3D" id="3.40.50.720">
    <property type="entry name" value="NAD(P)-binding Rossmann-like Domain"/>
    <property type="match status" value="1"/>
</dbReference>
<dbReference type="AlphaFoldDB" id="A0A6J6CFH4"/>
<dbReference type="PANTHER" id="PTHR42879">
    <property type="entry name" value="3-OXOACYL-(ACYL-CARRIER-PROTEIN) REDUCTASE"/>
    <property type="match status" value="1"/>
</dbReference>
<dbReference type="GO" id="GO:0032787">
    <property type="term" value="P:monocarboxylic acid metabolic process"/>
    <property type="evidence" value="ECO:0007669"/>
    <property type="project" value="UniProtKB-ARBA"/>
</dbReference>
<dbReference type="PANTHER" id="PTHR42879:SF2">
    <property type="entry name" value="3-OXOACYL-[ACYL-CARRIER-PROTEIN] REDUCTASE FABG"/>
    <property type="match status" value="1"/>
</dbReference>
<dbReference type="SMART" id="SM00822">
    <property type="entry name" value="PKS_KR"/>
    <property type="match status" value="1"/>
</dbReference>
<dbReference type="Pfam" id="PF00106">
    <property type="entry name" value="adh_short"/>
    <property type="match status" value="1"/>
</dbReference>
<dbReference type="InterPro" id="IPR057326">
    <property type="entry name" value="KR_dom"/>
</dbReference>